<comment type="similarity">
    <text evidence="1 4">Belongs to the thiolase-like superfamily. Thiolase family.</text>
</comment>
<sequence>MVTILSARRTAVMPRGGAFARLAPHELAAPVIRAVLDDAGITADRVDEVILSNALGGGGNPARVAALAAGLPERVAGISIDQQCAGGLSAIGLGAALIASGQAGVVIAGGAESWSRRPIRLATAPGQPPVAYEQPPFTPWPDRDPDMAEAADALGRSLGISRDWADGWAIESHARARAAADRLAVEILPLEGMGLDGFTRPLTPRLAARAPVVTGAVTAANAAVAADASAFVLLVRDDLVPPRARRAAILAARTLGAAPDQPGLAPVPAIAETLAAAGLRASHLAQAEIMEAYAVQAIACVEGAGIDPAIVNPRGGALARGHPIGASGAILAVRLFHDLAPGATGLAAIASAGGIGAAMVLRGA</sequence>
<feature type="domain" description="Thiolase C-terminal" evidence="6">
    <location>
        <begin position="247"/>
        <end position="362"/>
    </location>
</feature>
<keyword evidence="2 4" id="KW-0808">Transferase</keyword>
<evidence type="ECO:0000313" key="8">
    <source>
        <dbReference type="Proteomes" id="UP000309450"/>
    </source>
</evidence>
<dbReference type="PROSITE" id="PS00737">
    <property type="entry name" value="THIOLASE_2"/>
    <property type="match status" value="1"/>
</dbReference>
<keyword evidence="3 4" id="KW-0012">Acyltransferase</keyword>
<keyword evidence="8" id="KW-1185">Reference proteome</keyword>
<gene>
    <name evidence="7" type="ORF">E7811_13780</name>
</gene>
<dbReference type="Pfam" id="PF02803">
    <property type="entry name" value="Thiolase_C"/>
    <property type="match status" value="1"/>
</dbReference>
<evidence type="ECO:0000259" key="6">
    <source>
        <dbReference type="Pfam" id="PF02803"/>
    </source>
</evidence>
<dbReference type="PIRSF" id="PIRSF000429">
    <property type="entry name" value="Ac-CoA_Ac_transf"/>
    <property type="match status" value="1"/>
</dbReference>
<dbReference type="SUPFAM" id="SSF53901">
    <property type="entry name" value="Thiolase-like"/>
    <property type="match status" value="2"/>
</dbReference>
<comment type="caution">
    <text evidence="7">The sequence shown here is derived from an EMBL/GenBank/DDBJ whole genome shotgun (WGS) entry which is preliminary data.</text>
</comment>
<dbReference type="InterPro" id="IPR020617">
    <property type="entry name" value="Thiolase_C"/>
</dbReference>
<reference evidence="7 8" key="1">
    <citation type="submission" date="2019-04" db="EMBL/GenBank/DDBJ databases">
        <title>Draft genome sequence of Gemmobacter aestuarii sp. nov.</title>
        <authorList>
            <person name="Hameed A."/>
            <person name="Lin S.-Y."/>
            <person name="Shahina M."/>
            <person name="Lai W.-A."/>
            <person name="Young C.-C."/>
        </authorList>
    </citation>
    <scope>NUCLEOTIDE SEQUENCE [LARGE SCALE GENOMIC DNA]</scope>
    <source>
        <strain evidence="7 8">CC-PW-75</strain>
    </source>
</reference>
<dbReference type="Proteomes" id="UP000309450">
    <property type="component" value="Unassembled WGS sequence"/>
</dbReference>
<evidence type="ECO:0000256" key="3">
    <source>
        <dbReference type="ARBA" id="ARBA00023315"/>
    </source>
</evidence>
<dbReference type="OrthoDB" id="7838428at2"/>
<evidence type="ECO:0000256" key="2">
    <source>
        <dbReference type="ARBA" id="ARBA00022679"/>
    </source>
</evidence>
<dbReference type="PANTHER" id="PTHR18919:SF107">
    <property type="entry name" value="ACETYL-COA ACETYLTRANSFERASE, CYTOSOLIC"/>
    <property type="match status" value="1"/>
</dbReference>
<dbReference type="InterPro" id="IPR002155">
    <property type="entry name" value="Thiolase"/>
</dbReference>
<dbReference type="RefSeq" id="WP_136395255.1">
    <property type="nucleotide sequence ID" value="NZ_SSND01000004.1"/>
</dbReference>
<feature type="domain" description="Thiolase N-terminal" evidence="5">
    <location>
        <begin position="2"/>
        <end position="237"/>
    </location>
</feature>
<dbReference type="CDD" id="cd00751">
    <property type="entry name" value="thiolase"/>
    <property type="match status" value="1"/>
</dbReference>
<proteinExistence type="inferred from homology"/>
<name>A0A4S3MMQ8_9RHOB</name>
<dbReference type="EMBL" id="SSND01000004">
    <property type="protein sequence ID" value="THD82147.1"/>
    <property type="molecule type" value="Genomic_DNA"/>
</dbReference>
<dbReference type="Gene3D" id="3.40.47.10">
    <property type="match status" value="2"/>
</dbReference>
<dbReference type="GO" id="GO:0003988">
    <property type="term" value="F:acetyl-CoA C-acyltransferase activity"/>
    <property type="evidence" value="ECO:0007669"/>
    <property type="project" value="UniProtKB-ARBA"/>
</dbReference>
<dbReference type="NCBIfam" id="TIGR01930">
    <property type="entry name" value="AcCoA-C-Actrans"/>
    <property type="match status" value="1"/>
</dbReference>
<dbReference type="InterPro" id="IPR016039">
    <property type="entry name" value="Thiolase-like"/>
</dbReference>
<evidence type="ECO:0000256" key="4">
    <source>
        <dbReference type="RuleBase" id="RU003557"/>
    </source>
</evidence>
<dbReference type="InterPro" id="IPR020613">
    <property type="entry name" value="Thiolase_CS"/>
</dbReference>
<dbReference type="InterPro" id="IPR020616">
    <property type="entry name" value="Thiolase_N"/>
</dbReference>
<protein>
    <submittedName>
        <fullName evidence="7">Thiolase family protein</fullName>
    </submittedName>
</protein>
<accession>A0A4S3MMQ8</accession>
<evidence type="ECO:0000259" key="5">
    <source>
        <dbReference type="Pfam" id="PF00108"/>
    </source>
</evidence>
<organism evidence="7 8">
    <name type="scientific">Aliigemmobacter aestuarii</name>
    <dbReference type="NCBI Taxonomy" id="1445661"/>
    <lineage>
        <taxon>Bacteria</taxon>
        <taxon>Pseudomonadati</taxon>
        <taxon>Pseudomonadota</taxon>
        <taxon>Alphaproteobacteria</taxon>
        <taxon>Rhodobacterales</taxon>
        <taxon>Paracoccaceae</taxon>
        <taxon>Aliigemmobacter</taxon>
    </lineage>
</organism>
<dbReference type="PANTHER" id="PTHR18919">
    <property type="entry name" value="ACETYL-COA C-ACYLTRANSFERASE"/>
    <property type="match status" value="1"/>
</dbReference>
<evidence type="ECO:0000256" key="1">
    <source>
        <dbReference type="ARBA" id="ARBA00010982"/>
    </source>
</evidence>
<evidence type="ECO:0000313" key="7">
    <source>
        <dbReference type="EMBL" id="THD82147.1"/>
    </source>
</evidence>
<dbReference type="AlphaFoldDB" id="A0A4S3MMQ8"/>
<dbReference type="Pfam" id="PF00108">
    <property type="entry name" value="Thiolase_N"/>
    <property type="match status" value="1"/>
</dbReference>